<evidence type="ECO:0000313" key="1">
    <source>
        <dbReference type="EMBL" id="MPN52803.1"/>
    </source>
</evidence>
<organism evidence="1">
    <name type="scientific">bioreactor metagenome</name>
    <dbReference type="NCBI Taxonomy" id="1076179"/>
    <lineage>
        <taxon>unclassified sequences</taxon>
        <taxon>metagenomes</taxon>
        <taxon>ecological metagenomes</taxon>
    </lineage>
</organism>
<gene>
    <name evidence="1" type="ORF">SDC9_200466</name>
</gene>
<dbReference type="AlphaFoldDB" id="A0A645J026"/>
<reference evidence="1" key="1">
    <citation type="submission" date="2019-08" db="EMBL/GenBank/DDBJ databases">
        <authorList>
            <person name="Kucharzyk K."/>
            <person name="Murdoch R.W."/>
            <person name="Higgins S."/>
            <person name="Loffler F."/>
        </authorList>
    </citation>
    <scope>NUCLEOTIDE SEQUENCE</scope>
</reference>
<dbReference type="EMBL" id="VSSQ01119255">
    <property type="protein sequence ID" value="MPN52803.1"/>
    <property type="molecule type" value="Genomic_DNA"/>
</dbReference>
<comment type="caution">
    <text evidence="1">The sequence shown here is derived from an EMBL/GenBank/DDBJ whole genome shotgun (WGS) entry which is preliminary data.</text>
</comment>
<accession>A0A645J026</accession>
<protein>
    <submittedName>
        <fullName evidence="1">Uncharacterized protein</fullName>
    </submittedName>
</protein>
<proteinExistence type="predicted"/>
<sequence>MYRFVAQVDLCHVVHTVSNFRIQQVMGDHGIEKAPLNPDAVISEFKDIILEVLTDLFDVSILKKRTEYFYLSLCFRPVCRDRHIESLSLFVCKR</sequence>
<name>A0A645J026_9ZZZZ</name>